<evidence type="ECO:0000256" key="1">
    <source>
        <dbReference type="ARBA" id="ARBA00000920"/>
    </source>
</evidence>
<gene>
    <name evidence="17" type="ORF">MYCTH_103590</name>
</gene>
<evidence type="ECO:0000259" key="15">
    <source>
        <dbReference type="Pfam" id="PF00732"/>
    </source>
</evidence>
<protein>
    <recommendedName>
        <fullName evidence="5 12">Long-chain-alcohol oxidase</fullName>
        <ecNumber evidence="5 12">1.1.3.20</ecNumber>
    </recommendedName>
</protein>
<sequence length="741" mass="80681">MATTTETAPLSAPVPVELPEASRFLNDSQWKVLMSLMDAIIPAVRIRDSAGDTKAAQDASTTHLPGAEYSETAAKLRKAVTPLDPSSEILEAYLAERPSESPAFAQLLTLILSNIPPSKQREFRILLSVLNTRPGSLLLTSRATPLPSLRLSERVKILQSWSNSPLWSLRSLFKSMTTLGKLAFIRSSANFPALTGFPAVPRDWTSGSTSHPYEFLQFEAASGTGKAPVEISTDVVIVGSGCGAGVVAKRLASEFGPSLGVLVLEKGRHLDARHFPLSQATGLATLFEAGGVVETDDGSMTVTAGSCFGGGGTVNWSAALQTQDVVRAEWARTHRLPFFESADFQACLDRVWDAMGCTGDKVAPNHANRVLLEGARKLGYQAKVVPQNCGGSEHHCGYCTLGCWKGEKKGPVNGWFPDAAEQGVQFVERMTVKRVLLDHKKGKKVARGVQGVWKSRDGREVEVIVRAKKVVLSCGTLWSPVVLMNSGIKGGSLTSVVSSFENLDSKGHGVKLEAMSMMPSFCLPFLPWASGTDYKVLAAHYRRLNTFIAICRDRDMGSVYRDPTTGRPRIVYTPSDFDRAHNLRGVLELCRILYAHGAREIHPSIAGFPPFIRRTKEEDNKPEGRDKDKDKHKDKDEDEEKEKREFEEWLGRLKAHGNKPPATPFASAHQMGTCRMSARPKEGVVDPRGRVWGAEGLYVADASVFPSASGVNPMVTTMAIADWIGQGVCEDLKKDGIPSKL</sequence>
<evidence type="ECO:0000256" key="7">
    <source>
        <dbReference type="ARBA" id="ARBA00022692"/>
    </source>
</evidence>
<dbReference type="InterPro" id="IPR007867">
    <property type="entry name" value="GMC_OxRtase_C"/>
</dbReference>
<comment type="subcellular location">
    <subcellularLocation>
        <location evidence="3">Membrane</location>
    </subcellularLocation>
</comment>
<dbReference type="OMA" id="YGVIYET"/>
<dbReference type="Pfam" id="PF05199">
    <property type="entry name" value="GMC_oxred_C"/>
    <property type="match status" value="1"/>
</dbReference>
<evidence type="ECO:0000256" key="5">
    <source>
        <dbReference type="ARBA" id="ARBA00013125"/>
    </source>
</evidence>
<reference evidence="17 18" key="1">
    <citation type="journal article" date="2011" name="Nat. Biotechnol.">
        <title>Comparative genomic analysis of the thermophilic biomass-degrading fungi Myceliophthora thermophila and Thielavia terrestris.</title>
        <authorList>
            <person name="Berka R.M."/>
            <person name="Grigoriev I.V."/>
            <person name="Otillar R."/>
            <person name="Salamov A."/>
            <person name="Grimwood J."/>
            <person name="Reid I."/>
            <person name="Ishmael N."/>
            <person name="John T."/>
            <person name="Darmond C."/>
            <person name="Moisan M.-C."/>
            <person name="Henrissat B."/>
            <person name="Coutinho P.M."/>
            <person name="Lombard V."/>
            <person name="Natvig D.O."/>
            <person name="Lindquist E."/>
            <person name="Schmutz J."/>
            <person name="Lucas S."/>
            <person name="Harris P."/>
            <person name="Powlowski J."/>
            <person name="Bellemare A."/>
            <person name="Taylor D."/>
            <person name="Butler G."/>
            <person name="de Vries R.P."/>
            <person name="Allijn I.E."/>
            <person name="van den Brink J."/>
            <person name="Ushinsky S."/>
            <person name="Storms R."/>
            <person name="Powell A.J."/>
            <person name="Paulsen I.T."/>
            <person name="Elbourne L.D.H."/>
            <person name="Baker S.E."/>
            <person name="Magnuson J."/>
            <person name="LaBoissiere S."/>
            <person name="Clutterbuck A.J."/>
            <person name="Martinez D."/>
            <person name="Wogulis M."/>
            <person name="de Leon A.L."/>
            <person name="Rey M.W."/>
            <person name="Tsang A."/>
        </authorList>
    </citation>
    <scope>NUCLEOTIDE SEQUENCE [LARGE SCALE GENOMIC DNA]</scope>
    <source>
        <strain evidence="18">ATCC 42464 / BCRC 31852 / DSM 1799</strain>
    </source>
</reference>
<dbReference type="PANTHER" id="PTHR46056:SF12">
    <property type="entry name" value="LONG-CHAIN-ALCOHOL OXIDASE"/>
    <property type="match status" value="1"/>
</dbReference>
<dbReference type="SUPFAM" id="SSF51905">
    <property type="entry name" value="FAD/NAD(P)-binding domain"/>
    <property type="match status" value="1"/>
</dbReference>
<dbReference type="GO" id="GO:0046577">
    <property type="term" value="F:long-chain-alcohol oxidase activity"/>
    <property type="evidence" value="ECO:0007669"/>
    <property type="project" value="UniProtKB-EC"/>
</dbReference>
<keyword evidence="8" id="KW-0274">FAD</keyword>
<dbReference type="PIRSF" id="PIRSF028937">
    <property type="entry name" value="Lg_Ch_AO"/>
    <property type="match status" value="1"/>
</dbReference>
<keyword evidence="10 12" id="KW-0560">Oxidoreductase</keyword>
<dbReference type="Proteomes" id="UP000007322">
    <property type="component" value="Chromosome 5"/>
</dbReference>
<dbReference type="VEuPathDB" id="FungiDB:MYCTH_103590"/>
<dbReference type="GO" id="GO:0050660">
    <property type="term" value="F:flavin adenine dinucleotide binding"/>
    <property type="evidence" value="ECO:0007669"/>
    <property type="project" value="InterPro"/>
</dbReference>
<evidence type="ECO:0000313" key="17">
    <source>
        <dbReference type="EMBL" id="AEO59774.1"/>
    </source>
</evidence>
<feature type="active site" description="Proton acceptor" evidence="13">
    <location>
        <position position="669"/>
    </location>
</feature>
<evidence type="ECO:0000256" key="6">
    <source>
        <dbReference type="ARBA" id="ARBA00022630"/>
    </source>
</evidence>
<proteinExistence type="inferred from homology"/>
<dbReference type="Gene3D" id="3.50.50.60">
    <property type="entry name" value="FAD/NAD(P)-binding domain"/>
    <property type="match status" value="2"/>
</dbReference>
<dbReference type="eggNOG" id="ENOG502QSD8">
    <property type="taxonomic scope" value="Eukaryota"/>
</dbReference>
<dbReference type="KEGG" id="mtm:MYCTH_103590"/>
<evidence type="ECO:0000256" key="14">
    <source>
        <dbReference type="SAM" id="MobiDB-lite"/>
    </source>
</evidence>
<dbReference type="GO" id="GO:0016020">
    <property type="term" value="C:membrane"/>
    <property type="evidence" value="ECO:0007669"/>
    <property type="project" value="UniProtKB-SubCell"/>
</dbReference>
<keyword evidence="6" id="KW-0285">Flavoprotein</keyword>
<dbReference type="HOGENOM" id="CLU_008878_3_1_1"/>
<dbReference type="EC" id="1.1.3.20" evidence="5 12"/>
<dbReference type="InterPro" id="IPR036188">
    <property type="entry name" value="FAD/NAD-bd_sf"/>
</dbReference>
<comment type="function">
    <text evidence="2">Long-chain fatty alcohol oxidase involved in the omega-oxidation pathway of lipid degradation.</text>
</comment>
<keyword evidence="11" id="KW-0472">Membrane</keyword>
<feature type="compositionally biased region" description="Basic and acidic residues" evidence="14">
    <location>
        <begin position="614"/>
        <end position="643"/>
    </location>
</feature>
<evidence type="ECO:0000256" key="10">
    <source>
        <dbReference type="ARBA" id="ARBA00023002"/>
    </source>
</evidence>
<evidence type="ECO:0000259" key="16">
    <source>
        <dbReference type="Pfam" id="PF05199"/>
    </source>
</evidence>
<dbReference type="AlphaFoldDB" id="G2QJL7"/>
<evidence type="ECO:0000256" key="12">
    <source>
        <dbReference type="PIRNR" id="PIRNR028937"/>
    </source>
</evidence>
<feature type="region of interest" description="Disordered" evidence="14">
    <location>
        <begin position="612"/>
        <end position="643"/>
    </location>
</feature>
<dbReference type="EMBL" id="CP003006">
    <property type="protein sequence ID" value="AEO59774.1"/>
    <property type="molecule type" value="Genomic_DNA"/>
</dbReference>
<organism evidence="17 18">
    <name type="scientific">Thermothelomyces thermophilus (strain ATCC 42464 / BCRC 31852 / DSM 1799)</name>
    <name type="common">Sporotrichum thermophile</name>
    <dbReference type="NCBI Taxonomy" id="573729"/>
    <lineage>
        <taxon>Eukaryota</taxon>
        <taxon>Fungi</taxon>
        <taxon>Dikarya</taxon>
        <taxon>Ascomycota</taxon>
        <taxon>Pezizomycotina</taxon>
        <taxon>Sordariomycetes</taxon>
        <taxon>Sordariomycetidae</taxon>
        <taxon>Sordariales</taxon>
        <taxon>Chaetomiaceae</taxon>
        <taxon>Thermothelomyces</taxon>
    </lineage>
</organism>
<dbReference type="OrthoDB" id="269227at2759"/>
<feature type="domain" description="Glucose-methanol-choline oxidoreductase N-terminal" evidence="15">
    <location>
        <begin position="285"/>
        <end position="488"/>
    </location>
</feature>
<dbReference type="InterPro" id="IPR012400">
    <property type="entry name" value="Long_Oxdase"/>
</dbReference>
<keyword evidence="7" id="KW-0812">Transmembrane</keyword>
<accession>G2QJL7</accession>
<dbReference type="Pfam" id="PF00732">
    <property type="entry name" value="GMC_oxred_N"/>
    <property type="match status" value="1"/>
</dbReference>
<evidence type="ECO:0000256" key="2">
    <source>
        <dbReference type="ARBA" id="ARBA00003842"/>
    </source>
</evidence>
<comment type="similarity">
    <text evidence="4 12">Belongs to the GMC oxidoreductase family.</text>
</comment>
<evidence type="ECO:0000256" key="11">
    <source>
        <dbReference type="ARBA" id="ARBA00023136"/>
    </source>
</evidence>
<keyword evidence="9" id="KW-1133">Transmembrane helix</keyword>
<feature type="domain" description="Glucose-methanol-choline oxidoreductase C-terminal" evidence="16">
    <location>
        <begin position="565"/>
        <end position="721"/>
    </location>
</feature>
<dbReference type="RefSeq" id="XP_003665019.1">
    <property type="nucleotide sequence ID" value="XM_003664971.1"/>
</dbReference>
<evidence type="ECO:0000313" key="18">
    <source>
        <dbReference type="Proteomes" id="UP000007322"/>
    </source>
</evidence>
<name>G2QJL7_THET4</name>
<dbReference type="InParanoid" id="G2QJL7"/>
<dbReference type="PANTHER" id="PTHR46056">
    <property type="entry name" value="LONG-CHAIN-ALCOHOL OXIDASE"/>
    <property type="match status" value="1"/>
</dbReference>
<evidence type="ECO:0000256" key="8">
    <source>
        <dbReference type="ARBA" id="ARBA00022827"/>
    </source>
</evidence>
<evidence type="ECO:0000256" key="9">
    <source>
        <dbReference type="ARBA" id="ARBA00022989"/>
    </source>
</evidence>
<dbReference type="GeneID" id="11507047"/>
<dbReference type="InterPro" id="IPR000172">
    <property type="entry name" value="GMC_OxRdtase_N"/>
</dbReference>
<comment type="catalytic activity">
    <reaction evidence="1 12">
        <text>a long-chain primary fatty alcohol + O2 = a long-chain fatty aldehyde + H2O2</text>
        <dbReference type="Rhea" id="RHEA:22756"/>
        <dbReference type="ChEBI" id="CHEBI:15379"/>
        <dbReference type="ChEBI" id="CHEBI:16240"/>
        <dbReference type="ChEBI" id="CHEBI:17176"/>
        <dbReference type="ChEBI" id="CHEBI:77396"/>
        <dbReference type="EC" id="1.1.3.20"/>
    </reaction>
</comment>
<evidence type="ECO:0000256" key="13">
    <source>
        <dbReference type="PIRSR" id="PIRSR028937-1"/>
    </source>
</evidence>
<evidence type="ECO:0000256" key="4">
    <source>
        <dbReference type="ARBA" id="ARBA00010790"/>
    </source>
</evidence>
<keyword evidence="18" id="KW-1185">Reference proteome</keyword>
<evidence type="ECO:0000256" key="3">
    <source>
        <dbReference type="ARBA" id="ARBA00004370"/>
    </source>
</evidence>